<dbReference type="KEGG" id="vg:80266136"/>
<proteinExistence type="predicted"/>
<dbReference type="GeneID" id="80266136"/>
<reference evidence="1 2" key="1">
    <citation type="submission" date="2022-02" db="EMBL/GenBank/DDBJ databases">
        <authorList>
            <person name="Gylling M."/>
        </authorList>
    </citation>
    <scope>NUCLEOTIDE SEQUENCE [LARGE SCALE GENOMIC DNA]</scope>
</reference>
<organism evidence="1 2">
    <name type="scientific">Pseudomonas phage Kremar</name>
    <dbReference type="NCBI Taxonomy" id="2928831"/>
    <lineage>
        <taxon>Viruses</taxon>
        <taxon>Duplodnaviria</taxon>
        <taxon>Heunggongvirae</taxon>
        <taxon>Uroviricota</taxon>
        <taxon>Caudoviricetes</taxon>
        <taxon>Vandenendeviridae</taxon>
        <taxon>Gorskivirinae</taxon>
        <taxon>Kremarvirus</taxon>
        <taxon>Kremarvirus kremar</taxon>
    </lineage>
</organism>
<keyword evidence="2" id="KW-1185">Reference proteome</keyword>
<evidence type="ECO:0000313" key="2">
    <source>
        <dbReference type="Proteomes" id="UP000831298"/>
    </source>
</evidence>
<name>A0AAE9KFN7_9CAUD</name>
<protein>
    <submittedName>
        <fullName evidence="1">Uncharacterized protein</fullName>
    </submittedName>
</protein>
<evidence type="ECO:0000313" key="1">
    <source>
        <dbReference type="EMBL" id="UOL48501.1"/>
    </source>
</evidence>
<dbReference type="RefSeq" id="YP_010766457.1">
    <property type="nucleotide sequence ID" value="NC_073679.1"/>
</dbReference>
<dbReference type="Proteomes" id="UP000831298">
    <property type="component" value="Segment"/>
</dbReference>
<accession>A0AAE9KFN7</accession>
<sequence>MARKSKAAPAAQDVQEQEYIPLESELYVHPEFVDVLATFADVSEPEQEEQVTYLKTFAHGVHVEYVVAGTLRFCRDAETVTMTVKFSHLDFEVPFTAAAEDIYEHTTWLHEQAMAGAFGEIAPFERPLPNSHDLQLELDKLMVDITLGLATEDELALARNLRKQIKVMEG</sequence>
<dbReference type="EMBL" id="OM982620">
    <property type="protein sequence ID" value="UOL48501.1"/>
    <property type="molecule type" value="Genomic_DNA"/>
</dbReference>